<dbReference type="Pfam" id="PF00622">
    <property type="entry name" value="SPRY"/>
    <property type="match status" value="1"/>
</dbReference>
<evidence type="ECO:0000313" key="7">
    <source>
        <dbReference type="Proteomes" id="UP001217582"/>
    </source>
</evidence>
<dbReference type="Proteomes" id="UP001217582">
    <property type="component" value="Chromosome 2"/>
</dbReference>
<dbReference type="CDD" id="cd12872">
    <property type="entry name" value="SPRY_Ash2"/>
    <property type="match status" value="1"/>
</dbReference>
<dbReference type="GO" id="GO:0000976">
    <property type="term" value="F:transcription cis-regulatory region binding"/>
    <property type="evidence" value="ECO:0007669"/>
    <property type="project" value="TreeGrafter"/>
</dbReference>
<evidence type="ECO:0000259" key="5">
    <source>
        <dbReference type="PROSITE" id="PS50188"/>
    </source>
</evidence>
<dbReference type="InterPro" id="IPR013320">
    <property type="entry name" value="ConA-like_dom_sf"/>
</dbReference>
<comment type="subcellular location">
    <subcellularLocation>
        <location evidence="1">Nucleus</location>
    </subcellularLocation>
</comment>
<dbReference type="PANTHER" id="PTHR10598:SF0">
    <property type="entry name" value="SET1_ASH2 HISTONE METHYLTRANSFERASE COMPLEX SUBUNIT ASH2"/>
    <property type="match status" value="1"/>
</dbReference>
<proteinExistence type="inferred from homology"/>
<dbReference type="InterPro" id="IPR043136">
    <property type="entry name" value="B30.2/SPRY_sf"/>
</dbReference>
<evidence type="ECO:0000256" key="1">
    <source>
        <dbReference type="ARBA" id="ARBA00004123"/>
    </source>
</evidence>
<evidence type="ECO:0000256" key="3">
    <source>
        <dbReference type="ARBA" id="ARBA00038149"/>
    </source>
</evidence>
<dbReference type="InterPro" id="IPR003877">
    <property type="entry name" value="SPRY_dom"/>
</dbReference>
<gene>
    <name evidence="6" type="primary">ASH2</name>
    <name evidence="6" type="ORF">MARU1_001051</name>
</gene>
<dbReference type="InterPro" id="IPR037353">
    <property type="entry name" value="ASH2"/>
</dbReference>
<name>A0AAJ6CLY2_9BASI</name>
<dbReference type="PANTHER" id="PTHR10598">
    <property type="entry name" value="SET1/ASH2 HISTONE METHYLTRANSFERASE COMPLEX SUBUNIT ASH2"/>
    <property type="match status" value="1"/>
</dbReference>
<reference evidence="6 7" key="1">
    <citation type="submission" date="2023-03" db="EMBL/GenBank/DDBJ databases">
        <title>Mating type loci evolution in Malassezia.</title>
        <authorList>
            <person name="Coelho M.A."/>
        </authorList>
    </citation>
    <scope>NUCLEOTIDE SEQUENCE [LARGE SCALE GENOMIC DNA]</scope>
    <source>
        <strain evidence="6 7">CBS 13387</strain>
    </source>
</reference>
<evidence type="ECO:0000256" key="4">
    <source>
        <dbReference type="SAM" id="MobiDB-lite"/>
    </source>
</evidence>
<dbReference type="EMBL" id="CP119917">
    <property type="protein sequence ID" value="WFD15038.1"/>
    <property type="molecule type" value="Genomic_DNA"/>
</dbReference>
<dbReference type="SUPFAM" id="SSF49899">
    <property type="entry name" value="Concanavalin A-like lectins/glucanases"/>
    <property type="match status" value="1"/>
</dbReference>
<protein>
    <submittedName>
        <fullName evidence="6">Transcription factor, contains a PHD finger motif</fullName>
    </submittedName>
</protein>
<keyword evidence="7" id="KW-1185">Reference proteome</keyword>
<comment type="similarity">
    <text evidence="3">Belongs to the cclA family.</text>
</comment>
<dbReference type="AlphaFoldDB" id="A0AAJ6CLY2"/>
<evidence type="ECO:0000313" key="6">
    <source>
        <dbReference type="EMBL" id="WFD15038.1"/>
    </source>
</evidence>
<feature type="domain" description="B30.2/SPRY" evidence="5">
    <location>
        <begin position="91"/>
        <end position="283"/>
    </location>
</feature>
<dbReference type="Gene3D" id="2.60.120.920">
    <property type="match status" value="1"/>
</dbReference>
<feature type="region of interest" description="Disordered" evidence="4">
    <location>
        <begin position="1"/>
        <end position="64"/>
    </location>
</feature>
<sequence length="437" mass="48147">MLPVSIEAPAPRTDLGLAHEAPTPPSAPVQDVRPSHRVPPGFRAPPPQDDDAEDTAPMPWWVPHSAGSGSLGTVPNVPMNKNGWRYVAAGPAAHRLPRTVYHTLDVAPACVHWSWQDRSAFTRISQDASIVGTDKGYRSARTNIGVRHGAWYVEMQVLPPDASSAPAVPMRDGPHVRLGWARREASLNAPVGWDAYSYGVRDQNGACVTQSRLVPYGRAFGPGDVVGMYIRLPEAHVPPPPGTEHGVAQKRIPIRYKGQLYFESLEYAPSREMEALMDEQRRSGTIWTPQHAHVRPLPTLHDSCIGFVVNGEPQGMAFANLYDYRPLHTHKKRQHEVSAHASVSAILKSRQNALDDGMLGYYCMASMYGGARVRIIASDFVHPPPPDLEDLLWRAGTAPGVSCTRQHPAPPWRPLADRYAEVCQEAWELDEADDRAT</sequence>
<keyword evidence="2" id="KW-0539">Nucleus</keyword>
<evidence type="ECO:0000256" key="2">
    <source>
        <dbReference type="ARBA" id="ARBA00023242"/>
    </source>
</evidence>
<dbReference type="PROSITE" id="PS50188">
    <property type="entry name" value="B302_SPRY"/>
    <property type="match status" value="1"/>
</dbReference>
<dbReference type="SMART" id="SM00449">
    <property type="entry name" value="SPRY"/>
    <property type="match status" value="1"/>
</dbReference>
<dbReference type="GO" id="GO:0048188">
    <property type="term" value="C:Set1C/COMPASS complex"/>
    <property type="evidence" value="ECO:0007669"/>
    <property type="project" value="InterPro"/>
</dbReference>
<organism evidence="6 7">
    <name type="scientific">Malassezia arunalokei</name>
    <dbReference type="NCBI Taxonomy" id="1514897"/>
    <lineage>
        <taxon>Eukaryota</taxon>
        <taxon>Fungi</taxon>
        <taxon>Dikarya</taxon>
        <taxon>Basidiomycota</taxon>
        <taxon>Ustilaginomycotina</taxon>
        <taxon>Malasseziomycetes</taxon>
        <taxon>Malasseziales</taxon>
        <taxon>Malasseziaceae</taxon>
        <taxon>Malassezia</taxon>
    </lineage>
</organism>
<accession>A0AAJ6CLY2</accession>
<dbReference type="InterPro" id="IPR001870">
    <property type="entry name" value="B30.2/SPRY"/>
</dbReference>